<dbReference type="AlphaFoldDB" id="A0A4R5YIJ5"/>
<comment type="caution">
    <text evidence="5">The sequence shown here is derived from an EMBL/GenBank/DDBJ whole genome shotgun (WGS) entry which is preliminary data.</text>
</comment>
<dbReference type="InterPro" id="IPR028098">
    <property type="entry name" value="Glyco_trans_4-like_N"/>
</dbReference>
<keyword evidence="2" id="KW-0328">Glycosyltransferase</keyword>
<dbReference type="Gene3D" id="3.40.50.2000">
    <property type="entry name" value="Glycogen Phosphorylase B"/>
    <property type="match status" value="2"/>
</dbReference>
<name>A0A4R5YIJ5_9MICO</name>
<dbReference type="GO" id="GO:0016758">
    <property type="term" value="F:hexosyltransferase activity"/>
    <property type="evidence" value="ECO:0007669"/>
    <property type="project" value="TreeGrafter"/>
</dbReference>
<sequence length="408" mass="44263">MSYTLILATAPLRRDSHPMPKPRVLVLTSTFPARTGDGTPAFVADLALGLGVDHDVRILAPAVPGGAPRERLSESVDVVRYRFFPRRWEDLADGAILENVRSRRSRLMQVPFFLLGQAIAVRREVRRFRPDVVHAHWIIPQGVVARAVGGRIPMIVTTLGGDLYALGAKPLRAAKSWVLRNARAVTVMNQDMRDKAIELGSTPGTTHVMPMGAHLRDDLGEVETVSGSGTLRVLAVGRLVEKKGFDVLLRALRTSSLAYELVIVGDGPEMESLRRAADGLPVTFAGQLGRDALMERYSAADVVAFPSRRAASGDQDGLPVALLEAMGSGRAVVVTDLPGLNEAVEDELSGLVVPAEDTNALADALTRMDRDPDLRRRLGDAARERAHEYSIPATVEKYRALLSTVLGR</sequence>
<evidence type="ECO:0000313" key="6">
    <source>
        <dbReference type="Proteomes" id="UP000295633"/>
    </source>
</evidence>
<dbReference type="InterPro" id="IPR050194">
    <property type="entry name" value="Glycosyltransferase_grp1"/>
</dbReference>
<organism evidence="5 6">
    <name type="scientific">Microbacterium oleivorans</name>
    <dbReference type="NCBI Taxonomy" id="273677"/>
    <lineage>
        <taxon>Bacteria</taxon>
        <taxon>Bacillati</taxon>
        <taxon>Actinomycetota</taxon>
        <taxon>Actinomycetes</taxon>
        <taxon>Micrococcales</taxon>
        <taxon>Microbacteriaceae</taxon>
        <taxon>Microbacterium</taxon>
    </lineage>
</organism>
<protein>
    <recommendedName>
        <fullName evidence="1">D-inositol 3-phosphate glycosyltransferase</fullName>
    </recommendedName>
</protein>
<dbReference type="SUPFAM" id="SSF53756">
    <property type="entry name" value="UDP-Glycosyltransferase/glycogen phosphorylase"/>
    <property type="match status" value="1"/>
</dbReference>
<proteinExistence type="predicted"/>
<dbReference type="Pfam" id="PF13579">
    <property type="entry name" value="Glyco_trans_4_4"/>
    <property type="match status" value="1"/>
</dbReference>
<evidence type="ECO:0000256" key="1">
    <source>
        <dbReference type="ARBA" id="ARBA00021292"/>
    </source>
</evidence>
<evidence type="ECO:0000313" key="5">
    <source>
        <dbReference type="EMBL" id="TDL44248.1"/>
    </source>
</evidence>
<dbReference type="PANTHER" id="PTHR45947">
    <property type="entry name" value="SULFOQUINOVOSYL TRANSFERASE SQD2"/>
    <property type="match status" value="1"/>
</dbReference>
<dbReference type="PANTHER" id="PTHR45947:SF3">
    <property type="entry name" value="SULFOQUINOVOSYL TRANSFERASE SQD2"/>
    <property type="match status" value="1"/>
</dbReference>
<reference evidence="5 6" key="1">
    <citation type="submission" date="2019-03" db="EMBL/GenBank/DDBJ databases">
        <title>Genome Sequencing and Assembly of Various Microbes Isolated from Partially Reclaimed Soil and Acid Mine Drainage (AMD) Site.</title>
        <authorList>
            <person name="Steinbock B."/>
            <person name="Bechtold R."/>
            <person name="Sevigny J.L."/>
            <person name="Thomas D."/>
            <person name="Cuthill L.R."/>
            <person name="Aveiro Johannsen E.J."/>
            <person name="Thomas K."/>
            <person name="Ghosh A."/>
        </authorList>
    </citation>
    <scope>NUCLEOTIDE SEQUENCE [LARGE SCALE GENOMIC DNA]</scope>
    <source>
        <strain evidence="5 6">F-B2</strain>
    </source>
</reference>
<evidence type="ECO:0000256" key="2">
    <source>
        <dbReference type="ARBA" id="ARBA00022676"/>
    </source>
</evidence>
<evidence type="ECO:0000259" key="4">
    <source>
        <dbReference type="Pfam" id="PF13579"/>
    </source>
</evidence>
<dbReference type="EMBL" id="SMZX01000002">
    <property type="protein sequence ID" value="TDL44248.1"/>
    <property type="molecule type" value="Genomic_DNA"/>
</dbReference>
<dbReference type="Pfam" id="PF13692">
    <property type="entry name" value="Glyco_trans_1_4"/>
    <property type="match status" value="1"/>
</dbReference>
<gene>
    <name evidence="5" type="ORF">E2R54_13950</name>
</gene>
<accession>A0A4R5YIJ5</accession>
<feature type="domain" description="Glycosyltransferase subfamily 4-like N-terminal" evidence="4">
    <location>
        <begin position="39"/>
        <end position="212"/>
    </location>
</feature>
<dbReference type="GO" id="GO:1901137">
    <property type="term" value="P:carbohydrate derivative biosynthetic process"/>
    <property type="evidence" value="ECO:0007669"/>
    <property type="project" value="UniProtKB-ARBA"/>
</dbReference>
<keyword evidence="3 5" id="KW-0808">Transferase</keyword>
<evidence type="ECO:0000256" key="3">
    <source>
        <dbReference type="ARBA" id="ARBA00022679"/>
    </source>
</evidence>
<dbReference type="Proteomes" id="UP000295633">
    <property type="component" value="Unassembled WGS sequence"/>
</dbReference>